<organism evidence="1 2">
    <name type="scientific">Labrys neptuniae</name>
    <dbReference type="NCBI Taxonomy" id="376174"/>
    <lineage>
        <taxon>Bacteria</taxon>
        <taxon>Pseudomonadati</taxon>
        <taxon>Pseudomonadota</taxon>
        <taxon>Alphaproteobacteria</taxon>
        <taxon>Hyphomicrobiales</taxon>
        <taxon>Xanthobacteraceae</taxon>
        <taxon>Labrys</taxon>
    </lineage>
</organism>
<dbReference type="EMBL" id="JBHGPK010000001">
    <property type="protein sequence ID" value="MFC2248777.1"/>
    <property type="molecule type" value="Genomic_DNA"/>
</dbReference>
<gene>
    <name evidence="1" type="ORF">ACETRX_04050</name>
</gene>
<proteinExistence type="predicted"/>
<evidence type="ECO:0000313" key="1">
    <source>
        <dbReference type="EMBL" id="MFC2248777.1"/>
    </source>
</evidence>
<dbReference type="RefSeq" id="WP_394308721.1">
    <property type="nucleotide sequence ID" value="NZ_JBHGPK010000001.1"/>
</dbReference>
<comment type="caution">
    <text evidence="1">The sequence shown here is derived from an EMBL/GenBank/DDBJ whole genome shotgun (WGS) entry which is preliminary data.</text>
</comment>
<sequence>MFAAVLLKPNSAESLSMVRPNTDQNLISPEIPMNSVAALSAISKRVVEREQLHSGANFDDALKSVAGRLRTGVGTFSNVIKRRVKTVSFELRDRIVAEALHTLQRDEKRIEHERQMVLQARGPDCGDLGRLEGALTTVREAMTSLRTPDDQSPTANR</sequence>
<name>A0ABV6Z9J1_9HYPH</name>
<accession>A0ABV6Z9J1</accession>
<evidence type="ECO:0000313" key="2">
    <source>
        <dbReference type="Proteomes" id="UP001595190"/>
    </source>
</evidence>
<dbReference type="Proteomes" id="UP001595190">
    <property type="component" value="Unassembled WGS sequence"/>
</dbReference>
<reference evidence="1 2" key="1">
    <citation type="submission" date="2024-09" db="EMBL/GenBank/DDBJ databases">
        <title>Description of Labrys sedimenti sp. nov., isolated from a diclofenac-degrading enrichment culture, and genome-based reclassification of Labrys portucalensis as a later heterotypic synonym of Labrys neptuniae.</title>
        <authorList>
            <person name="Tancsics A."/>
            <person name="Csepanyi A."/>
        </authorList>
    </citation>
    <scope>NUCLEOTIDE SEQUENCE [LARGE SCALE GENOMIC DNA]</scope>
    <source>
        <strain evidence="1 2">LMG 23412</strain>
    </source>
</reference>
<protein>
    <submittedName>
        <fullName evidence="1">Uncharacterized protein</fullName>
    </submittedName>
</protein>